<evidence type="ECO:0000313" key="2">
    <source>
        <dbReference type="EMBL" id="KMW56434.1"/>
    </source>
</evidence>
<keyword evidence="1" id="KW-0732">Signal</keyword>
<feature type="chain" id="PRO_5005318120" evidence="1">
    <location>
        <begin position="21"/>
        <end position="141"/>
    </location>
</feature>
<accession>A0A0J9E3N0</accession>
<name>A0A0J9E3N0_9RHOB</name>
<organism evidence="2 3">
    <name type="scientific">Candidatus Rhodobacter oscarellae</name>
    <dbReference type="NCBI Taxonomy" id="1675527"/>
    <lineage>
        <taxon>Bacteria</taxon>
        <taxon>Pseudomonadati</taxon>
        <taxon>Pseudomonadota</taxon>
        <taxon>Alphaproteobacteria</taxon>
        <taxon>Rhodobacterales</taxon>
        <taxon>Rhodobacter group</taxon>
        <taxon>Rhodobacter</taxon>
    </lineage>
</organism>
<sequence length="141" mass="15032">MKQALLSIFSVIFASGAALAADVEPRLQAGALSFSGGLGFTNATLTILGPDDFEAVETASRGLPVFRVRGGRMRDGFYQYTLSAATDEKIKIKKPIDNGRGGDARDYTLKPFHMSGIFEVSRGTIVPLKETKSGADLDGTE</sequence>
<proteinExistence type="predicted"/>
<evidence type="ECO:0000256" key="1">
    <source>
        <dbReference type="SAM" id="SignalP"/>
    </source>
</evidence>
<dbReference type="PATRIC" id="fig|1675527.3.peg.1473"/>
<comment type="caution">
    <text evidence="2">The sequence shown here is derived from an EMBL/GenBank/DDBJ whole genome shotgun (WGS) entry which is preliminary data.</text>
</comment>
<feature type="signal peptide" evidence="1">
    <location>
        <begin position="1"/>
        <end position="20"/>
    </location>
</feature>
<dbReference type="AlphaFoldDB" id="A0A0J9E3N0"/>
<gene>
    <name evidence="2" type="ORF">AIOL_001388</name>
</gene>
<protein>
    <submittedName>
        <fullName evidence="2">Uncharacterized protein</fullName>
    </submittedName>
</protein>
<evidence type="ECO:0000313" key="3">
    <source>
        <dbReference type="Proteomes" id="UP000037178"/>
    </source>
</evidence>
<dbReference type="Proteomes" id="UP000037178">
    <property type="component" value="Unassembled WGS sequence"/>
</dbReference>
<dbReference type="RefSeq" id="WP_049642325.1">
    <property type="nucleotide sequence ID" value="NZ_LFTY01000002.1"/>
</dbReference>
<dbReference type="EMBL" id="LFTY01000002">
    <property type="protein sequence ID" value="KMW56434.1"/>
    <property type="molecule type" value="Genomic_DNA"/>
</dbReference>
<keyword evidence="3" id="KW-1185">Reference proteome</keyword>
<reference evidence="2 3" key="1">
    <citation type="submission" date="2015-06" db="EMBL/GenBank/DDBJ databases">
        <title>Draft genome sequence of an Alphaproteobacteria species associated to the Mediterranean sponge Oscarella lobularis.</title>
        <authorList>
            <person name="Jourda C."/>
            <person name="Santini S."/>
            <person name="Claverie J.-M."/>
        </authorList>
    </citation>
    <scope>NUCLEOTIDE SEQUENCE [LARGE SCALE GENOMIC DNA]</scope>
    <source>
        <strain evidence="2">IGS</strain>
    </source>
</reference>
<dbReference type="OrthoDB" id="7848466at2"/>
<dbReference type="STRING" id="1675527.AIOL_001388"/>